<evidence type="ECO:0000256" key="6">
    <source>
        <dbReference type="SAM" id="MobiDB-lite"/>
    </source>
</evidence>
<evidence type="ECO:0000256" key="7">
    <source>
        <dbReference type="SAM" id="Phobius"/>
    </source>
</evidence>
<evidence type="ECO:0000256" key="2">
    <source>
        <dbReference type="ARBA" id="ARBA00022448"/>
    </source>
</evidence>
<reference evidence="9" key="1">
    <citation type="submission" date="2023-10" db="EMBL/GenBank/DDBJ databases">
        <title>Whole Genome based description of the genera Actinobaculum and Actinotignum reveals a complex phylogenetic relationship within the species included in the genus Actinotignum.</title>
        <authorList>
            <person name="Jensen C.S."/>
            <person name="Dargis R."/>
            <person name="Kemp M."/>
            <person name="Christensen J.J."/>
        </authorList>
    </citation>
    <scope>NUCLEOTIDE SEQUENCE</scope>
    <source>
        <strain evidence="9">SLA_B245</strain>
    </source>
</reference>
<feature type="transmembrane region" description="Helical" evidence="7">
    <location>
        <begin position="391"/>
        <end position="411"/>
    </location>
</feature>
<gene>
    <name evidence="9" type="ORF">R6G74_09045</name>
</gene>
<feature type="transmembrane region" description="Helical" evidence="7">
    <location>
        <begin position="195"/>
        <end position="214"/>
    </location>
</feature>
<dbReference type="EMBL" id="JAWNFV010000026">
    <property type="protein sequence ID" value="MDY5141450.1"/>
    <property type="molecule type" value="Genomic_DNA"/>
</dbReference>
<feature type="region of interest" description="Disordered" evidence="6">
    <location>
        <begin position="1"/>
        <end position="26"/>
    </location>
</feature>
<keyword evidence="5 7" id="KW-0472">Membrane</keyword>
<feature type="transmembrane region" description="Helical" evidence="7">
    <location>
        <begin position="366"/>
        <end position="385"/>
    </location>
</feature>
<dbReference type="InterPro" id="IPR020846">
    <property type="entry name" value="MFS_dom"/>
</dbReference>
<evidence type="ECO:0000313" key="9">
    <source>
        <dbReference type="EMBL" id="MDY5141450.1"/>
    </source>
</evidence>
<feature type="transmembrane region" description="Helical" evidence="7">
    <location>
        <begin position="135"/>
        <end position="156"/>
    </location>
</feature>
<evidence type="ECO:0000256" key="5">
    <source>
        <dbReference type="ARBA" id="ARBA00023136"/>
    </source>
</evidence>
<dbReference type="PANTHER" id="PTHR42718">
    <property type="entry name" value="MAJOR FACILITATOR SUPERFAMILY MULTIDRUG TRANSPORTER MFSC"/>
    <property type="match status" value="1"/>
</dbReference>
<accession>A0AAW9HED2</accession>
<comment type="caution">
    <text evidence="9">The sequence shown here is derived from an EMBL/GenBank/DDBJ whole genome shotgun (WGS) entry which is preliminary data.</text>
</comment>
<keyword evidence="2" id="KW-0813">Transport</keyword>
<dbReference type="Proteomes" id="UP001288320">
    <property type="component" value="Unassembled WGS sequence"/>
</dbReference>
<dbReference type="RefSeq" id="WP_087070033.1">
    <property type="nucleotide sequence ID" value="NZ_CAUPFC010000015.1"/>
</dbReference>
<feature type="transmembrane region" description="Helical" evidence="7">
    <location>
        <begin position="70"/>
        <end position="91"/>
    </location>
</feature>
<evidence type="ECO:0000256" key="4">
    <source>
        <dbReference type="ARBA" id="ARBA00022989"/>
    </source>
</evidence>
<evidence type="ECO:0000256" key="1">
    <source>
        <dbReference type="ARBA" id="ARBA00004651"/>
    </source>
</evidence>
<feature type="domain" description="Major facilitator superfamily (MFS) profile" evidence="8">
    <location>
        <begin position="36"/>
        <end position="496"/>
    </location>
</feature>
<dbReference type="AlphaFoldDB" id="A0AAW9HED2"/>
<dbReference type="Gene3D" id="1.20.1720.10">
    <property type="entry name" value="Multidrug resistance protein D"/>
    <property type="match status" value="1"/>
</dbReference>
<dbReference type="SUPFAM" id="SSF103473">
    <property type="entry name" value="MFS general substrate transporter"/>
    <property type="match status" value="1"/>
</dbReference>
<dbReference type="CDD" id="cd17321">
    <property type="entry name" value="MFS_MMR_MDR_like"/>
    <property type="match status" value="1"/>
</dbReference>
<feature type="transmembrane region" description="Helical" evidence="7">
    <location>
        <begin position="295"/>
        <end position="319"/>
    </location>
</feature>
<feature type="transmembrane region" description="Helical" evidence="7">
    <location>
        <begin position="36"/>
        <end position="58"/>
    </location>
</feature>
<evidence type="ECO:0000256" key="3">
    <source>
        <dbReference type="ARBA" id="ARBA00022692"/>
    </source>
</evidence>
<feature type="transmembrane region" description="Helical" evidence="7">
    <location>
        <begin position="168"/>
        <end position="189"/>
    </location>
</feature>
<dbReference type="PROSITE" id="PS50850">
    <property type="entry name" value="MFS"/>
    <property type="match status" value="1"/>
</dbReference>
<dbReference type="InterPro" id="IPR036259">
    <property type="entry name" value="MFS_trans_sf"/>
</dbReference>
<feature type="transmembrane region" description="Helical" evidence="7">
    <location>
        <begin position="475"/>
        <end position="495"/>
    </location>
</feature>
<organism evidence="9 10">
    <name type="scientific">Actinotignum timonense</name>
    <dbReference type="NCBI Taxonomy" id="1870995"/>
    <lineage>
        <taxon>Bacteria</taxon>
        <taxon>Bacillati</taxon>
        <taxon>Actinomycetota</taxon>
        <taxon>Actinomycetes</taxon>
        <taxon>Actinomycetales</taxon>
        <taxon>Actinomycetaceae</taxon>
        <taxon>Actinotignum</taxon>
    </lineage>
</organism>
<keyword evidence="3 7" id="KW-0812">Transmembrane</keyword>
<comment type="subcellular location">
    <subcellularLocation>
        <location evidence="1">Cell membrane</location>
        <topology evidence="1">Multi-pass membrane protein</topology>
    </subcellularLocation>
</comment>
<sequence length="573" mass="59276">MATTNGAKAPAGTAQAGTAPAGNPPQETGYRGTEKLLWGIVLAVVTFWLFAGTAATVAPNIMEDLGNVDAAGMNLAVSITGLFSGLFMVLMGGLADKIGRVRITLLGIVLNAAGSLLLIFAAGGVALPLLLTGRAIQGLGAACIMPASMALVKAYWDGPARQRAVSMWSIGSWGGSGLAAIFGGTVVQFVGWRGIFIASIIISVLAFLMILGTPENRVESTGPRKSFDAIGLVLFIAGTLGLMIVLLYGSKLGWGSAATLLLTALAVVSYALFFGWERKQANPFIDFALFKNTTFTGATISNFLVNGTIGMLIISQQVIQLAGHKADGSLYTAFDAGLLSLGYGVCIIAFIRIGEKLLQRFGPRKPMIWGCLITIVACGLLMTTHLLIGQYVLMAVIAYCLFGLGLAFYATPSTDAALSNLPASQAGSGSGIYKMASSLGGAIGTAISLAVFYGLQGAPVPDVIAMSGRTDNSSIRLAAMVALGVSLVFLLLAIVSITTTVPKGGGSATAGASAPSAAPAPQLAPDDERQEIIARLSELPLRDLQRLERQLLVDELSGLDTKALQALVEKQKA</sequence>
<evidence type="ECO:0000259" key="8">
    <source>
        <dbReference type="PROSITE" id="PS50850"/>
    </source>
</evidence>
<dbReference type="InterPro" id="IPR011701">
    <property type="entry name" value="MFS"/>
</dbReference>
<feature type="transmembrane region" description="Helical" evidence="7">
    <location>
        <begin position="103"/>
        <end position="129"/>
    </location>
</feature>
<feature type="transmembrane region" description="Helical" evidence="7">
    <location>
        <begin position="432"/>
        <end position="455"/>
    </location>
</feature>
<name>A0AAW9HED2_9ACTO</name>
<feature type="transmembrane region" description="Helical" evidence="7">
    <location>
        <begin position="331"/>
        <end position="354"/>
    </location>
</feature>
<protein>
    <submittedName>
        <fullName evidence="9">MFS transporter</fullName>
    </submittedName>
</protein>
<keyword evidence="4 7" id="KW-1133">Transmembrane helix</keyword>
<proteinExistence type="predicted"/>
<feature type="transmembrane region" description="Helical" evidence="7">
    <location>
        <begin position="254"/>
        <end position="274"/>
    </location>
</feature>
<dbReference type="Pfam" id="PF07690">
    <property type="entry name" value="MFS_1"/>
    <property type="match status" value="1"/>
</dbReference>
<dbReference type="GO" id="GO:0022857">
    <property type="term" value="F:transmembrane transporter activity"/>
    <property type="evidence" value="ECO:0007669"/>
    <property type="project" value="InterPro"/>
</dbReference>
<feature type="transmembrane region" description="Helical" evidence="7">
    <location>
        <begin position="226"/>
        <end position="248"/>
    </location>
</feature>
<dbReference type="GeneID" id="92813422"/>
<evidence type="ECO:0000313" key="10">
    <source>
        <dbReference type="Proteomes" id="UP001288320"/>
    </source>
</evidence>
<dbReference type="PANTHER" id="PTHR42718:SF9">
    <property type="entry name" value="MAJOR FACILITATOR SUPERFAMILY MULTIDRUG TRANSPORTER MFSC"/>
    <property type="match status" value="1"/>
</dbReference>
<dbReference type="Gene3D" id="1.20.1250.20">
    <property type="entry name" value="MFS general substrate transporter like domains"/>
    <property type="match status" value="1"/>
</dbReference>
<dbReference type="GO" id="GO:0005886">
    <property type="term" value="C:plasma membrane"/>
    <property type="evidence" value="ECO:0007669"/>
    <property type="project" value="UniProtKB-SubCell"/>
</dbReference>